<name>A0A8J8CFH4_9ARCH</name>
<dbReference type="GO" id="GO:0006412">
    <property type="term" value="P:translation"/>
    <property type="evidence" value="ECO:0007669"/>
    <property type="project" value="UniProtKB-UniRule"/>
</dbReference>
<dbReference type="GO" id="GO:0005840">
    <property type="term" value="C:ribosome"/>
    <property type="evidence" value="ECO:0007669"/>
    <property type="project" value="UniProtKB-KW"/>
</dbReference>
<sequence>MARTFKNPNPLRIKLIEDLKNFNADKDYGIWNAVIRELSKSKRNARTVNLWKINKYTNEGDVIVVPGKVLGQGDIDHKVTIAAFEFSEGIKQKATNNNVRLMSIYELFNENPKGTNVKIIG</sequence>
<dbReference type="EMBL" id="JAACQH010000014">
    <property type="protein sequence ID" value="NCS90992.1"/>
    <property type="molecule type" value="Genomic_DNA"/>
</dbReference>
<dbReference type="InterPro" id="IPR036227">
    <property type="entry name" value="Ribosomal_uL15/eL18_sf"/>
</dbReference>
<comment type="similarity">
    <text evidence="3">Belongs to the eukaryotic ribosomal protein eL18 family.</text>
</comment>
<organism evidence="4 6">
    <name type="scientific">Candidatus Altarchaeum hamiconexum</name>
    <dbReference type="NCBI Taxonomy" id="1803513"/>
    <lineage>
        <taxon>Archaea</taxon>
        <taxon>Candidatus Altarchaeota</taxon>
        <taxon>Candidatus Altiarchaeia</taxon>
        <taxon>Candidatus Altarchaeales</taxon>
        <taxon>Candidatus Altarchaeaceae</taxon>
        <taxon>Candidatus Altarchaeum</taxon>
    </lineage>
</organism>
<gene>
    <name evidence="3" type="primary">rpl18e</name>
    <name evidence="5" type="ORF">GW779_01010</name>
    <name evidence="4" type="ORF">GW910_02290</name>
</gene>
<dbReference type="EMBL" id="JAACVF010000056">
    <property type="protein sequence ID" value="NCN64893.1"/>
    <property type="molecule type" value="Genomic_DNA"/>
</dbReference>
<evidence type="ECO:0000256" key="1">
    <source>
        <dbReference type="ARBA" id="ARBA00022980"/>
    </source>
</evidence>
<dbReference type="Proteomes" id="UP000738826">
    <property type="component" value="Unassembled WGS sequence"/>
</dbReference>
<accession>A0A8J8CFH4</accession>
<evidence type="ECO:0000313" key="5">
    <source>
        <dbReference type="EMBL" id="NCS90992.1"/>
    </source>
</evidence>
<dbReference type="NCBIfam" id="NF003079">
    <property type="entry name" value="PRK04005.1"/>
    <property type="match status" value="1"/>
</dbReference>
<evidence type="ECO:0000256" key="2">
    <source>
        <dbReference type="ARBA" id="ARBA00023274"/>
    </source>
</evidence>
<comment type="caution">
    <text evidence="4">The sequence shown here is derived from an EMBL/GenBank/DDBJ whole genome shotgun (WGS) entry which is preliminary data.</text>
</comment>
<dbReference type="AlphaFoldDB" id="A0A8J8CFH4"/>
<dbReference type="Proteomes" id="UP000768163">
    <property type="component" value="Unassembled WGS sequence"/>
</dbReference>
<dbReference type="Gene3D" id="3.100.10.10">
    <property type="match status" value="1"/>
</dbReference>
<evidence type="ECO:0000313" key="4">
    <source>
        <dbReference type="EMBL" id="NCN64893.1"/>
    </source>
</evidence>
<dbReference type="HAMAP" id="MF_00329">
    <property type="entry name" value="Ribosomal_eL18"/>
    <property type="match status" value="1"/>
</dbReference>
<dbReference type="InterPro" id="IPR022947">
    <property type="entry name" value="Ribosomal_eL18_arc"/>
</dbReference>
<evidence type="ECO:0000313" key="6">
    <source>
        <dbReference type="Proteomes" id="UP000768163"/>
    </source>
</evidence>
<keyword evidence="1 3" id="KW-0689">Ribosomal protein</keyword>
<reference evidence="4" key="1">
    <citation type="submission" date="2019-11" db="EMBL/GenBank/DDBJ databases">
        <title>Lipid analysis of CO2-rich subsurface aquifers suggests an autotrophy-based deep biosphere with lysolipids enriched in CPR bacteria.</title>
        <authorList>
            <person name="Probst A.J."/>
            <person name="Elling F.J."/>
            <person name="Castelle C.J."/>
            <person name="Zhu Q."/>
            <person name="Elvert M."/>
            <person name="Birarda G."/>
            <person name="Holman H.-Y."/>
            <person name="Lane K.R."/>
            <person name="Ladd B."/>
            <person name="Ryan M.C."/>
            <person name="Woyke T."/>
            <person name="Hinrichs K.-U."/>
            <person name="Banfield J.F."/>
        </authorList>
    </citation>
    <scope>NUCLEOTIDE SEQUENCE</scope>
    <source>
        <strain evidence="4">CG_2015-01_33_1645</strain>
        <strain evidence="5">CG_2015-04_33_537</strain>
    </source>
</reference>
<protein>
    <recommendedName>
        <fullName evidence="3">Large ribosomal subunit protein eL18</fullName>
    </recommendedName>
</protein>
<proteinExistence type="inferred from homology"/>
<dbReference type="GO" id="GO:1990904">
    <property type="term" value="C:ribonucleoprotein complex"/>
    <property type="evidence" value="ECO:0007669"/>
    <property type="project" value="UniProtKB-KW"/>
</dbReference>
<keyword evidence="2 3" id="KW-0687">Ribonucleoprotein</keyword>
<dbReference type="SUPFAM" id="SSF52080">
    <property type="entry name" value="Ribosomal proteins L15p and L18e"/>
    <property type="match status" value="1"/>
</dbReference>
<evidence type="ECO:0000256" key="3">
    <source>
        <dbReference type="HAMAP-Rule" id="MF_00329"/>
    </source>
</evidence>